<gene>
    <name evidence="5" type="ORF">KTC_04370</name>
</gene>
<dbReference type="PRINTS" id="PR00035">
    <property type="entry name" value="HTHGNTR"/>
</dbReference>
<dbReference type="Gene3D" id="1.20.120.530">
    <property type="entry name" value="GntR ligand-binding domain-like"/>
    <property type="match status" value="1"/>
</dbReference>
<dbReference type="SUPFAM" id="SSF48008">
    <property type="entry name" value="GntR ligand-binding domain-like"/>
    <property type="match status" value="1"/>
</dbReference>
<dbReference type="SMART" id="SM00345">
    <property type="entry name" value="HTH_GNTR"/>
    <property type="match status" value="1"/>
</dbReference>
<dbReference type="Pfam" id="PF00392">
    <property type="entry name" value="GntR"/>
    <property type="match status" value="1"/>
</dbReference>
<keyword evidence="1" id="KW-0805">Transcription regulation</keyword>
<feature type="domain" description="HTH gntR-type" evidence="4">
    <location>
        <begin position="8"/>
        <end position="76"/>
    </location>
</feature>
<evidence type="ECO:0000256" key="2">
    <source>
        <dbReference type="ARBA" id="ARBA00023125"/>
    </source>
</evidence>
<organism evidence="5">
    <name type="scientific">Thermosporothrix sp. COM3</name>
    <dbReference type="NCBI Taxonomy" id="2490863"/>
    <lineage>
        <taxon>Bacteria</taxon>
        <taxon>Bacillati</taxon>
        <taxon>Chloroflexota</taxon>
        <taxon>Ktedonobacteria</taxon>
        <taxon>Ktedonobacterales</taxon>
        <taxon>Thermosporotrichaceae</taxon>
        <taxon>Thermosporothrix</taxon>
    </lineage>
</organism>
<dbReference type="InterPro" id="IPR008920">
    <property type="entry name" value="TF_FadR/GntR_C"/>
</dbReference>
<dbReference type="PANTHER" id="PTHR43537">
    <property type="entry name" value="TRANSCRIPTIONAL REGULATOR, GNTR FAMILY"/>
    <property type="match status" value="1"/>
</dbReference>
<keyword evidence="3" id="KW-0804">Transcription</keyword>
<dbReference type="GO" id="GO:0003677">
    <property type="term" value="F:DNA binding"/>
    <property type="evidence" value="ECO:0007669"/>
    <property type="project" value="UniProtKB-KW"/>
</dbReference>
<dbReference type="PANTHER" id="PTHR43537:SF5">
    <property type="entry name" value="UXU OPERON TRANSCRIPTIONAL REGULATOR"/>
    <property type="match status" value="1"/>
</dbReference>
<dbReference type="Pfam" id="PF07729">
    <property type="entry name" value="FCD"/>
    <property type="match status" value="1"/>
</dbReference>
<evidence type="ECO:0000313" key="5">
    <source>
        <dbReference type="EMBL" id="BBH85686.1"/>
    </source>
</evidence>
<proteinExistence type="predicted"/>
<evidence type="ECO:0000256" key="1">
    <source>
        <dbReference type="ARBA" id="ARBA00023015"/>
    </source>
</evidence>
<sequence>MLGKLHRETLAEQAATSLMNYIRTRNLQPGDTLPSEAELVTEFGVSRQVIREALKSLQGKGVIEIINGKRPTIKPISSEILQTFFTHAAHFNHHTIIELIEVRKGIEVQSAMLAAQRRSETELAHMEEILAAMRRSVVAIDTDIDTSVDTYIQLDVALHQAIATATHNSMMYHLIHSIRSALIETIREGLLHRHTSEEIERVQEVHEMLVAAIREGNAPAAAQTMAVHFDEALTALMKDA</sequence>
<dbReference type="CDD" id="cd07377">
    <property type="entry name" value="WHTH_GntR"/>
    <property type="match status" value="1"/>
</dbReference>
<keyword evidence="2" id="KW-0238">DNA-binding</keyword>
<dbReference type="InterPro" id="IPR036388">
    <property type="entry name" value="WH-like_DNA-bd_sf"/>
</dbReference>
<dbReference type="InterPro" id="IPR000524">
    <property type="entry name" value="Tscrpt_reg_HTH_GntR"/>
</dbReference>
<dbReference type="AlphaFoldDB" id="A0A455SD58"/>
<reference evidence="5" key="1">
    <citation type="submission" date="2018-12" db="EMBL/GenBank/DDBJ databases">
        <title>Novel natural products biosynthetic potential of the class Ktedonobacteria.</title>
        <authorList>
            <person name="Zheng Y."/>
            <person name="Saitou A."/>
            <person name="Wang C.M."/>
            <person name="Toyoda A."/>
            <person name="Minakuchi Y."/>
            <person name="Sekiguchi Y."/>
            <person name="Ueda K."/>
            <person name="Takano H."/>
            <person name="Sakai Y."/>
            <person name="Yokota A."/>
            <person name="Yabe S."/>
        </authorList>
    </citation>
    <scope>NUCLEOTIDE SEQUENCE</scope>
    <source>
        <strain evidence="5">COM3</strain>
    </source>
</reference>
<dbReference type="Gene3D" id="1.10.10.10">
    <property type="entry name" value="Winged helix-like DNA-binding domain superfamily/Winged helix DNA-binding domain"/>
    <property type="match status" value="1"/>
</dbReference>
<dbReference type="PROSITE" id="PS50949">
    <property type="entry name" value="HTH_GNTR"/>
    <property type="match status" value="1"/>
</dbReference>
<protein>
    <submittedName>
        <fullName evidence="5">GntR family transcriptional regulator</fullName>
    </submittedName>
</protein>
<dbReference type="SUPFAM" id="SSF46785">
    <property type="entry name" value="Winged helix' DNA-binding domain"/>
    <property type="match status" value="1"/>
</dbReference>
<evidence type="ECO:0000256" key="3">
    <source>
        <dbReference type="ARBA" id="ARBA00023163"/>
    </source>
</evidence>
<dbReference type="EMBL" id="AP019376">
    <property type="protein sequence ID" value="BBH85686.1"/>
    <property type="molecule type" value="Genomic_DNA"/>
</dbReference>
<evidence type="ECO:0000259" key="4">
    <source>
        <dbReference type="PROSITE" id="PS50949"/>
    </source>
</evidence>
<dbReference type="InterPro" id="IPR036390">
    <property type="entry name" value="WH_DNA-bd_sf"/>
</dbReference>
<name>A0A455SD58_9CHLR</name>
<dbReference type="SMART" id="SM00895">
    <property type="entry name" value="FCD"/>
    <property type="match status" value="1"/>
</dbReference>
<accession>A0A455SD58</accession>
<dbReference type="InterPro" id="IPR011711">
    <property type="entry name" value="GntR_C"/>
</dbReference>
<dbReference type="GO" id="GO:0003700">
    <property type="term" value="F:DNA-binding transcription factor activity"/>
    <property type="evidence" value="ECO:0007669"/>
    <property type="project" value="InterPro"/>
</dbReference>